<dbReference type="InterPro" id="IPR022476">
    <property type="entry name" value="Spore_YabP/YqfC"/>
</dbReference>
<sequence length="83" mass="9753">MMLRQMIDDLTECNKFEIKIKDNKVTFYYYDKIKHFSSTSVVISSANKDVIISGNNLIIEQMFLEYVTISGNITKMEFKNNEK</sequence>
<comment type="caution">
    <text evidence="1">The sequence shown here is derived from an EMBL/GenBank/DDBJ whole genome shotgun (WGS) entry which is preliminary data.</text>
</comment>
<dbReference type="AlphaFoldDB" id="A0A9D1LJ73"/>
<dbReference type="EMBL" id="DVMT01000053">
    <property type="protein sequence ID" value="HIU40691.1"/>
    <property type="molecule type" value="Genomic_DNA"/>
</dbReference>
<protein>
    <submittedName>
        <fullName evidence="1">YabP/YqfC family sporulation protein</fullName>
    </submittedName>
</protein>
<dbReference type="Pfam" id="PF07873">
    <property type="entry name" value="YabP"/>
    <property type="match status" value="1"/>
</dbReference>
<organism evidence="1 2">
    <name type="scientific">Candidatus Aphodocola excrementigallinarum</name>
    <dbReference type="NCBI Taxonomy" id="2840670"/>
    <lineage>
        <taxon>Bacteria</taxon>
        <taxon>Bacillati</taxon>
        <taxon>Bacillota</taxon>
        <taxon>Bacilli</taxon>
        <taxon>Candidatus Aphodocola</taxon>
    </lineage>
</organism>
<evidence type="ECO:0000313" key="2">
    <source>
        <dbReference type="Proteomes" id="UP000824074"/>
    </source>
</evidence>
<reference evidence="1" key="2">
    <citation type="journal article" date="2021" name="PeerJ">
        <title>Extensive microbial diversity within the chicken gut microbiome revealed by metagenomics and culture.</title>
        <authorList>
            <person name="Gilroy R."/>
            <person name="Ravi A."/>
            <person name="Getino M."/>
            <person name="Pursley I."/>
            <person name="Horton D.L."/>
            <person name="Alikhan N.F."/>
            <person name="Baker D."/>
            <person name="Gharbi K."/>
            <person name="Hall N."/>
            <person name="Watson M."/>
            <person name="Adriaenssens E.M."/>
            <person name="Foster-Nyarko E."/>
            <person name="Jarju S."/>
            <person name="Secka A."/>
            <person name="Antonio M."/>
            <person name="Oren A."/>
            <person name="Chaudhuri R.R."/>
            <person name="La Ragione R."/>
            <person name="Hildebrand F."/>
            <person name="Pallen M.J."/>
        </authorList>
    </citation>
    <scope>NUCLEOTIDE SEQUENCE</scope>
    <source>
        <strain evidence="1">CHK193-30670</strain>
    </source>
</reference>
<proteinExistence type="predicted"/>
<reference evidence="1" key="1">
    <citation type="submission" date="2020-10" db="EMBL/GenBank/DDBJ databases">
        <authorList>
            <person name="Gilroy R."/>
        </authorList>
    </citation>
    <scope>NUCLEOTIDE SEQUENCE</scope>
    <source>
        <strain evidence="1">CHK193-30670</strain>
    </source>
</reference>
<dbReference type="Proteomes" id="UP000824074">
    <property type="component" value="Unassembled WGS sequence"/>
</dbReference>
<name>A0A9D1LJ73_9FIRM</name>
<gene>
    <name evidence="1" type="ORF">IAB68_05270</name>
</gene>
<accession>A0A9D1LJ73</accession>
<evidence type="ECO:0000313" key="1">
    <source>
        <dbReference type="EMBL" id="HIU40691.1"/>
    </source>
</evidence>